<organism evidence="2 3">
    <name type="scientific">Plesiocystis pacifica SIR-1</name>
    <dbReference type="NCBI Taxonomy" id="391625"/>
    <lineage>
        <taxon>Bacteria</taxon>
        <taxon>Pseudomonadati</taxon>
        <taxon>Myxococcota</taxon>
        <taxon>Polyangia</taxon>
        <taxon>Nannocystales</taxon>
        <taxon>Nannocystaceae</taxon>
        <taxon>Plesiocystis</taxon>
    </lineage>
</organism>
<dbReference type="GO" id="GO:0022857">
    <property type="term" value="F:transmembrane transporter activity"/>
    <property type="evidence" value="ECO:0007669"/>
    <property type="project" value="UniProtKB-UniRule"/>
</dbReference>
<dbReference type="NCBIfam" id="TIGR00697">
    <property type="entry name" value="queuosine precursor transporter"/>
    <property type="match status" value="1"/>
</dbReference>
<dbReference type="STRING" id="391625.PPSIR1_08896"/>
<comment type="similarity">
    <text evidence="1">Belongs to the vitamin uptake transporter (VUT/ECF) (TC 2.A.88) family. Q precursor transporter subfamily.</text>
</comment>
<feature type="transmembrane region" description="Helical" evidence="1">
    <location>
        <begin position="87"/>
        <end position="105"/>
    </location>
</feature>
<feature type="transmembrane region" description="Helical" evidence="1">
    <location>
        <begin position="58"/>
        <end position="75"/>
    </location>
</feature>
<dbReference type="EMBL" id="ABCS01000032">
    <property type="protein sequence ID" value="EDM78284.1"/>
    <property type="molecule type" value="Genomic_DNA"/>
</dbReference>
<reference evidence="2 3" key="1">
    <citation type="submission" date="2007-06" db="EMBL/GenBank/DDBJ databases">
        <authorList>
            <person name="Shimkets L."/>
            <person name="Ferriera S."/>
            <person name="Johnson J."/>
            <person name="Kravitz S."/>
            <person name="Beeson K."/>
            <person name="Sutton G."/>
            <person name="Rogers Y.-H."/>
            <person name="Friedman R."/>
            <person name="Frazier M."/>
            <person name="Venter J.C."/>
        </authorList>
    </citation>
    <scope>NUCLEOTIDE SEQUENCE [LARGE SCALE GENOMIC DNA]</scope>
    <source>
        <strain evidence="2 3">SIR-1</strain>
    </source>
</reference>
<dbReference type="PROSITE" id="PS51257">
    <property type="entry name" value="PROKAR_LIPOPROTEIN"/>
    <property type="match status" value="1"/>
</dbReference>
<keyword evidence="1" id="KW-1133">Transmembrane helix</keyword>
<evidence type="ECO:0000313" key="3">
    <source>
        <dbReference type="Proteomes" id="UP000005801"/>
    </source>
</evidence>
<evidence type="ECO:0000256" key="1">
    <source>
        <dbReference type="HAMAP-Rule" id="MF_02088"/>
    </source>
</evidence>
<feature type="transmembrane region" description="Helical" evidence="1">
    <location>
        <begin position="20"/>
        <end position="38"/>
    </location>
</feature>
<dbReference type="InterPro" id="IPR003744">
    <property type="entry name" value="YhhQ"/>
</dbReference>
<keyword evidence="1" id="KW-0813">Transport</keyword>
<dbReference type="PANTHER" id="PTHR34300:SF2">
    <property type="entry name" value="QUEUOSINE PRECURSOR TRANSPORTER-RELATED"/>
    <property type="match status" value="1"/>
</dbReference>
<dbReference type="Proteomes" id="UP000005801">
    <property type="component" value="Unassembled WGS sequence"/>
</dbReference>
<comment type="subcellular location">
    <subcellularLocation>
        <location evidence="1">Cell membrane</location>
        <topology evidence="1">Multi-pass membrane protein</topology>
    </subcellularLocation>
</comment>
<feature type="transmembrane region" description="Helical" evidence="1">
    <location>
        <begin position="200"/>
        <end position="223"/>
    </location>
</feature>
<dbReference type="Pfam" id="PF02592">
    <property type="entry name" value="Vut_1"/>
    <property type="match status" value="1"/>
</dbReference>
<keyword evidence="1" id="KW-1003">Cell membrane</keyword>
<keyword evidence="1" id="KW-0812">Transmembrane</keyword>
<dbReference type="AlphaFoldDB" id="A6G708"/>
<dbReference type="GO" id="GO:0005886">
    <property type="term" value="C:plasma membrane"/>
    <property type="evidence" value="ECO:0007669"/>
    <property type="project" value="UniProtKB-SubCell"/>
</dbReference>
<feature type="transmembrane region" description="Helical" evidence="1">
    <location>
        <begin position="170"/>
        <end position="194"/>
    </location>
</feature>
<dbReference type="HAMAP" id="MF_02088">
    <property type="entry name" value="Q_prec_transport"/>
    <property type="match status" value="1"/>
</dbReference>
<gene>
    <name evidence="2" type="ORF">PPSIR1_08896</name>
</gene>
<sequence>MTEAEPKAVPMDGDLYEQLYLALAGLFIAALVACNLIFQKFFVLEVPLPGGHSYTFKQSVGIIAYPLTFLVTDILSEIYGARRANQVVFAGLAASVFTTLLVELSDQAPSAEFGIGDATFHEVFGLSKVAVFASMMAYLTAQFIDIRLFHFWRRLTKGKHLWLRNNASTITSQVVDTFVVLALLASFDAAGITWTNMWPLFVSGLLFKWAFAAIDTPLFYLAVHLLRRRFPDQVAALDEDLGSA</sequence>
<dbReference type="PANTHER" id="PTHR34300">
    <property type="entry name" value="QUEUOSINE PRECURSOR TRANSPORTER-RELATED"/>
    <property type="match status" value="1"/>
</dbReference>
<feature type="transmembrane region" description="Helical" evidence="1">
    <location>
        <begin position="125"/>
        <end position="149"/>
    </location>
</feature>
<keyword evidence="3" id="KW-1185">Reference proteome</keyword>
<comment type="caution">
    <text evidence="2">The sequence shown here is derived from an EMBL/GenBank/DDBJ whole genome shotgun (WGS) entry which is preliminary data.</text>
</comment>
<name>A6G708_9BACT</name>
<comment type="function">
    <text evidence="1">Involved in the import of queuosine (Q) precursors, required for Q precursor salvage.</text>
</comment>
<evidence type="ECO:0000313" key="2">
    <source>
        <dbReference type="EMBL" id="EDM78284.1"/>
    </source>
</evidence>
<accession>A6G708</accession>
<keyword evidence="1" id="KW-0472">Membrane</keyword>
<dbReference type="eggNOG" id="COG1738">
    <property type="taxonomic scope" value="Bacteria"/>
</dbReference>
<dbReference type="RefSeq" id="WP_006972503.1">
    <property type="nucleotide sequence ID" value="NZ_ABCS01000032.1"/>
</dbReference>
<proteinExistence type="inferred from homology"/>
<protein>
    <recommendedName>
        <fullName evidence="1">Probable queuosine precursor transporter</fullName>
        <shortName evidence="1">Q precursor transporter</shortName>
    </recommendedName>
</protein>